<evidence type="ECO:0000256" key="1">
    <source>
        <dbReference type="SAM" id="MobiDB-lite"/>
    </source>
</evidence>
<dbReference type="Proteomes" id="UP000298652">
    <property type="component" value="Chromosome 2"/>
</dbReference>
<evidence type="ECO:0008006" key="4">
    <source>
        <dbReference type="Google" id="ProtNLM"/>
    </source>
</evidence>
<evidence type="ECO:0000313" key="3">
    <source>
        <dbReference type="Proteomes" id="UP000298652"/>
    </source>
</evidence>
<dbReference type="AlphaFoldDB" id="A0A4U6VMP5"/>
<organism evidence="2 3">
    <name type="scientific">Setaria viridis</name>
    <name type="common">Green bristlegrass</name>
    <name type="synonym">Setaria italica subsp. viridis</name>
    <dbReference type="NCBI Taxonomy" id="4556"/>
    <lineage>
        <taxon>Eukaryota</taxon>
        <taxon>Viridiplantae</taxon>
        <taxon>Streptophyta</taxon>
        <taxon>Embryophyta</taxon>
        <taxon>Tracheophyta</taxon>
        <taxon>Spermatophyta</taxon>
        <taxon>Magnoliopsida</taxon>
        <taxon>Liliopsida</taxon>
        <taxon>Poales</taxon>
        <taxon>Poaceae</taxon>
        <taxon>PACMAD clade</taxon>
        <taxon>Panicoideae</taxon>
        <taxon>Panicodae</taxon>
        <taxon>Paniceae</taxon>
        <taxon>Cenchrinae</taxon>
        <taxon>Setaria</taxon>
    </lineage>
</organism>
<evidence type="ECO:0000313" key="2">
    <source>
        <dbReference type="EMBL" id="TKW31001.1"/>
    </source>
</evidence>
<reference evidence="2" key="1">
    <citation type="submission" date="2019-03" db="EMBL/GenBank/DDBJ databases">
        <title>WGS assembly of Setaria viridis.</title>
        <authorList>
            <person name="Huang P."/>
            <person name="Jenkins J."/>
            <person name="Grimwood J."/>
            <person name="Barry K."/>
            <person name="Healey A."/>
            <person name="Mamidi S."/>
            <person name="Sreedasyam A."/>
            <person name="Shu S."/>
            <person name="Feldman M."/>
            <person name="Wu J."/>
            <person name="Yu Y."/>
            <person name="Chen C."/>
            <person name="Johnson J."/>
            <person name="Rokhsar D."/>
            <person name="Baxter I."/>
            <person name="Schmutz J."/>
            <person name="Brutnell T."/>
            <person name="Kellogg E."/>
        </authorList>
    </citation>
    <scope>NUCLEOTIDE SEQUENCE [LARGE SCALE GENOMIC DNA]</scope>
</reference>
<dbReference type="Gramene" id="TKW31001">
    <property type="protein sequence ID" value="TKW31001"/>
    <property type="gene ID" value="SEVIR_2G076700v2"/>
</dbReference>
<feature type="region of interest" description="Disordered" evidence="1">
    <location>
        <begin position="16"/>
        <end position="49"/>
    </location>
</feature>
<accession>A0A4U6VMP5</accession>
<gene>
    <name evidence="2" type="ORF">SEVIR_2G076700v2</name>
</gene>
<protein>
    <recommendedName>
        <fullName evidence="4">SHSP domain-containing protein</fullName>
    </recommendedName>
</protein>
<dbReference type="EMBL" id="CM016553">
    <property type="protein sequence ID" value="TKW31001.1"/>
    <property type="molecule type" value="Genomic_DNA"/>
</dbReference>
<keyword evidence="3" id="KW-1185">Reference proteome</keyword>
<sequence>MHSSAIGCHHALAAAGRSAPPHTSLGARRHASASLPMSTKIGSSSNNSSRRRLLVSRAAINIPPDALVNPKRIEHEQWGIGKGDKDEKVILWFVISGVEESEVQDEVEVNLPDGSNVLTIKRKKKNANEDELLDVRLLLTADYNTKGITVKEGMKKEGKVRLEPIRRGNVVFPWVPPPPPVGDFGTPPPPPVRVSADC</sequence>
<name>A0A4U6VMP5_SETVI</name>
<proteinExistence type="predicted"/>